<protein>
    <submittedName>
        <fullName evidence="1">Uncharacterized protein</fullName>
    </submittedName>
</protein>
<dbReference type="EMBL" id="NJHN03000064">
    <property type="protein sequence ID" value="KAH9418397.1"/>
    <property type="molecule type" value="Genomic_DNA"/>
</dbReference>
<organism evidence="1 2">
    <name type="scientific">Dermatophagoides pteronyssinus</name>
    <name type="common">European house dust mite</name>
    <dbReference type="NCBI Taxonomy" id="6956"/>
    <lineage>
        <taxon>Eukaryota</taxon>
        <taxon>Metazoa</taxon>
        <taxon>Ecdysozoa</taxon>
        <taxon>Arthropoda</taxon>
        <taxon>Chelicerata</taxon>
        <taxon>Arachnida</taxon>
        <taxon>Acari</taxon>
        <taxon>Acariformes</taxon>
        <taxon>Sarcoptiformes</taxon>
        <taxon>Astigmata</taxon>
        <taxon>Psoroptidia</taxon>
        <taxon>Analgoidea</taxon>
        <taxon>Pyroglyphidae</taxon>
        <taxon>Dermatophagoidinae</taxon>
        <taxon>Dermatophagoides</taxon>
    </lineage>
</organism>
<reference evidence="1 2" key="2">
    <citation type="journal article" date="2022" name="Mol. Biol. Evol.">
        <title>Comparative Genomics Reveals Insights into the Divergent Evolution of Astigmatic Mites and Household Pest Adaptations.</title>
        <authorList>
            <person name="Xiong Q."/>
            <person name="Wan A.T."/>
            <person name="Liu X."/>
            <person name="Fung C.S."/>
            <person name="Xiao X."/>
            <person name="Malainual N."/>
            <person name="Hou J."/>
            <person name="Wang L."/>
            <person name="Wang M."/>
            <person name="Yang K.Y."/>
            <person name="Cui Y."/>
            <person name="Leung E.L."/>
            <person name="Nong W."/>
            <person name="Shin S.K."/>
            <person name="Au S.W."/>
            <person name="Jeong K.Y."/>
            <person name="Chew F.T."/>
            <person name="Hui J.H."/>
            <person name="Leung T.F."/>
            <person name="Tungtrongchitr A."/>
            <person name="Zhong N."/>
            <person name="Liu Z."/>
            <person name="Tsui S.K."/>
        </authorList>
    </citation>
    <scope>NUCLEOTIDE SEQUENCE [LARGE SCALE GENOMIC DNA]</scope>
    <source>
        <strain evidence="1">Derp</strain>
    </source>
</reference>
<proteinExistence type="predicted"/>
<accession>A0ABQ8J777</accession>
<keyword evidence="2" id="KW-1185">Reference proteome</keyword>
<sequence length="66" mass="7596">ITFPYRDFKQIKTSNLLMKFINFYTDDDWGKPSIILVPMDNPTGNGIYGFENCALVTCNDDENIKV</sequence>
<gene>
    <name evidence="1" type="ORF">DERP_010266</name>
</gene>
<dbReference type="Proteomes" id="UP000887458">
    <property type="component" value="Unassembled WGS sequence"/>
</dbReference>
<feature type="non-terminal residue" evidence="1">
    <location>
        <position position="1"/>
    </location>
</feature>
<evidence type="ECO:0000313" key="2">
    <source>
        <dbReference type="Proteomes" id="UP000887458"/>
    </source>
</evidence>
<name>A0ABQ8J777_DERPT</name>
<evidence type="ECO:0000313" key="1">
    <source>
        <dbReference type="EMBL" id="KAH9418397.1"/>
    </source>
</evidence>
<comment type="caution">
    <text evidence="1">The sequence shown here is derived from an EMBL/GenBank/DDBJ whole genome shotgun (WGS) entry which is preliminary data.</text>
</comment>
<reference evidence="1 2" key="1">
    <citation type="journal article" date="2018" name="J. Allergy Clin. Immunol.">
        <title>High-quality assembly of Dermatophagoides pteronyssinus genome and transcriptome reveals a wide range of novel allergens.</title>
        <authorList>
            <person name="Liu X.Y."/>
            <person name="Yang K.Y."/>
            <person name="Wang M.Q."/>
            <person name="Kwok J.S."/>
            <person name="Zeng X."/>
            <person name="Yang Z."/>
            <person name="Xiao X.J."/>
            <person name="Lau C.P."/>
            <person name="Li Y."/>
            <person name="Huang Z.M."/>
            <person name="Ba J.G."/>
            <person name="Yim A.K."/>
            <person name="Ouyang C.Y."/>
            <person name="Ngai S.M."/>
            <person name="Chan T.F."/>
            <person name="Leung E.L."/>
            <person name="Liu L."/>
            <person name="Liu Z.G."/>
            <person name="Tsui S.K."/>
        </authorList>
    </citation>
    <scope>NUCLEOTIDE SEQUENCE [LARGE SCALE GENOMIC DNA]</scope>
    <source>
        <strain evidence="1">Derp</strain>
    </source>
</reference>